<keyword evidence="2" id="KW-1185">Reference proteome</keyword>
<evidence type="ECO:0000313" key="1">
    <source>
        <dbReference type="EMBL" id="KAG8175523.1"/>
    </source>
</evidence>
<evidence type="ECO:0000313" key="2">
    <source>
        <dbReference type="Proteomes" id="UP000827092"/>
    </source>
</evidence>
<sequence>MKKNNSLQSRVVCPMTSLTEATASPITITFECSVAYPSTIHFFELDMKKNNSLQSSVVCPITSLTEATATSITITFICSVTDPSTIPLLRT</sequence>
<name>A0AAV6TUV2_9ARAC</name>
<protein>
    <submittedName>
        <fullName evidence="1">Uncharacterized protein</fullName>
    </submittedName>
</protein>
<comment type="caution">
    <text evidence="1">The sequence shown here is derived from an EMBL/GenBank/DDBJ whole genome shotgun (WGS) entry which is preliminary data.</text>
</comment>
<organism evidence="1 2">
    <name type="scientific">Oedothorax gibbosus</name>
    <dbReference type="NCBI Taxonomy" id="931172"/>
    <lineage>
        <taxon>Eukaryota</taxon>
        <taxon>Metazoa</taxon>
        <taxon>Ecdysozoa</taxon>
        <taxon>Arthropoda</taxon>
        <taxon>Chelicerata</taxon>
        <taxon>Arachnida</taxon>
        <taxon>Araneae</taxon>
        <taxon>Araneomorphae</taxon>
        <taxon>Entelegynae</taxon>
        <taxon>Araneoidea</taxon>
        <taxon>Linyphiidae</taxon>
        <taxon>Erigoninae</taxon>
        <taxon>Oedothorax</taxon>
    </lineage>
</organism>
<proteinExistence type="predicted"/>
<accession>A0AAV6TUV2</accession>
<dbReference type="Proteomes" id="UP000827092">
    <property type="component" value="Unassembled WGS sequence"/>
</dbReference>
<dbReference type="EMBL" id="JAFNEN010000991">
    <property type="protein sequence ID" value="KAG8175523.1"/>
    <property type="molecule type" value="Genomic_DNA"/>
</dbReference>
<dbReference type="AlphaFoldDB" id="A0AAV6TUV2"/>
<gene>
    <name evidence="1" type="ORF">JTE90_000385</name>
</gene>
<reference evidence="1 2" key="1">
    <citation type="journal article" date="2022" name="Nat. Ecol. Evol.">
        <title>A masculinizing supergene underlies an exaggerated male reproductive morph in a spider.</title>
        <authorList>
            <person name="Hendrickx F."/>
            <person name="De Corte Z."/>
            <person name="Sonet G."/>
            <person name="Van Belleghem S.M."/>
            <person name="Kostlbacher S."/>
            <person name="Vangestel C."/>
        </authorList>
    </citation>
    <scope>NUCLEOTIDE SEQUENCE [LARGE SCALE GENOMIC DNA]</scope>
    <source>
        <strain evidence="1">W744_W776</strain>
    </source>
</reference>